<evidence type="ECO:0000313" key="2">
    <source>
        <dbReference type="EMBL" id="CAL1354024.1"/>
    </source>
</evidence>
<feature type="compositionally biased region" description="Basic and acidic residues" evidence="1">
    <location>
        <begin position="76"/>
        <end position="105"/>
    </location>
</feature>
<feature type="compositionally biased region" description="Basic and acidic residues" evidence="1">
    <location>
        <begin position="54"/>
        <end position="63"/>
    </location>
</feature>
<feature type="region of interest" description="Disordered" evidence="1">
    <location>
        <begin position="1"/>
        <end position="105"/>
    </location>
</feature>
<protein>
    <submittedName>
        <fullName evidence="2">Uncharacterized protein</fullName>
    </submittedName>
</protein>
<proteinExistence type="predicted"/>
<accession>A0AAV2CBZ9</accession>
<name>A0AAV2CBZ9_9ROSI</name>
<sequence>MRSATVIKKVGHSKMRRRRSQSSAQLYGSTKLESEPGPSLVWRKAQRDLASNEAKAREASVKEPRRRRRGLGGGECHQRGSRVERGCSRSMEAFRSKDATRASRE</sequence>
<organism evidence="2 3">
    <name type="scientific">Linum trigynum</name>
    <dbReference type="NCBI Taxonomy" id="586398"/>
    <lineage>
        <taxon>Eukaryota</taxon>
        <taxon>Viridiplantae</taxon>
        <taxon>Streptophyta</taxon>
        <taxon>Embryophyta</taxon>
        <taxon>Tracheophyta</taxon>
        <taxon>Spermatophyta</taxon>
        <taxon>Magnoliopsida</taxon>
        <taxon>eudicotyledons</taxon>
        <taxon>Gunneridae</taxon>
        <taxon>Pentapetalae</taxon>
        <taxon>rosids</taxon>
        <taxon>fabids</taxon>
        <taxon>Malpighiales</taxon>
        <taxon>Linaceae</taxon>
        <taxon>Linum</taxon>
    </lineage>
</organism>
<dbReference type="AlphaFoldDB" id="A0AAV2CBZ9"/>
<keyword evidence="3" id="KW-1185">Reference proteome</keyword>
<evidence type="ECO:0000313" key="3">
    <source>
        <dbReference type="Proteomes" id="UP001497516"/>
    </source>
</evidence>
<gene>
    <name evidence="2" type="ORF">LTRI10_LOCUS1881</name>
</gene>
<evidence type="ECO:0000256" key="1">
    <source>
        <dbReference type="SAM" id="MobiDB-lite"/>
    </source>
</evidence>
<feature type="compositionally biased region" description="Basic residues" evidence="1">
    <location>
        <begin position="9"/>
        <end position="20"/>
    </location>
</feature>
<dbReference type="Proteomes" id="UP001497516">
    <property type="component" value="Chromosome 1"/>
</dbReference>
<dbReference type="EMBL" id="OZ034813">
    <property type="protein sequence ID" value="CAL1354024.1"/>
    <property type="molecule type" value="Genomic_DNA"/>
</dbReference>
<reference evidence="2 3" key="1">
    <citation type="submission" date="2024-04" db="EMBL/GenBank/DDBJ databases">
        <authorList>
            <person name="Fracassetti M."/>
        </authorList>
    </citation>
    <scope>NUCLEOTIDE SEQUENCE [LARGE SCALE GENOMIC DNA]</scope>
</reference>